<evidence type="ECO:0000313" key="2">
    <source>
        <dbReference type="Proteomes" id="UP001596223"/>
    </source>
</evidence>
<dbReference type="EMBL" id="JBHSQN010000002">
    <property type="protein sequence ID" value="MFC6010774.1"/>
    <property type="molecule type" value="Genomic_DNA"/>
</dbReference>
<keyword evidence="2" id="KW-1185">Reference proteome</keyword>
<comment type="caution">
    <text evidence="1">The sequence shown here is derived from an EMBL/GenBank/DDBJ whole genome shotgun (WGS) entry which is preliminary data.</text>
</comment>
<organism evidence="1 2">
    <name type="scientific">Nocardia lasii</name>
    <dbReference type="NCBI Taxonomy" id="1616107"/>
    <lineage>
        <taxon>Bacteria</taxon>
        <taxon>Bacillati</taxon>
        <taxon>Actinomycetota</taxon>
        <taxon>Actinomycetes</taxon>
        <taxon>Mycobacteriales</taxon>
        <taxon>Nocardiaceae</taxon>
        <taxon>Nocardia</taxon>
    </lineage>
</organism>
<protein>
    <submittedName>
        <fullName evidence="1">Uncharacterized protein</fullName>
    </submittedName>
</protein>
<dbReference type="RefSeq" id="WP_378601150.1">
    <property type="nucleotide sequence ID" value="NZ_JBHSQN010000002.1"/>
</dbReference>
<proteinExistence type="predicted"/>
<name>A0ABW1JNU1_9NOCA</name>
<evidence type="ECO:0000313" key="1">
    <source>
        <dbReference type="EMBL" id="MFC6010774.1"/>
    </source>
</evidence>
<sequence length="209" mass="23366">MNHERAAAAASIASALFVGPRRGAILWTNDRPVGSQVYRTPEQAQSSGSDHPHWITVRTTRTVLIVVHTMTAWNRLADILPVFDSDRRVQLVFTFPDVSAVTGDVERQLDESGAVRILWARALTDEFDLAISVHHSGELHRISAPLAVLSHGIGYTKLARESRIENRESRIENRESRTFTVWGGGGWCGRDRFPKPSFSPTRTIATAWR</sequence>
<reference evidence="2" key="1">
    <citation type="journal article" date="2019" name="Int. J. Syst. Evol. Microbiol.">
        <title>The Global Catalogue of Microorganisms (GCM) 10K type strain sequencing project: providing services to taxonomists for standard genome sequencing and annotation.</title>
        <authorList>
            <consortium name="The Broad Institute Genomics Platform"/>
            <consortium name="The Broad Institute Genome Sequencing Center for Infectious Disease"/>
            <person name="Wu L."/>
            <person name="Ma J."/>
        </authorList>
    </citation>
    <scope>NUCLEOTIDE SEQUENCE [LARGE SCALE GENOMIC DNA]</scope>
    <source>
        <strain evidence="2">CCUG 36956</strain>
    </source>
</reference>
<dbReference type="Proteomes" id="UP001596223">
    <property type="component" value="Unassembled WGS sequence"/>
</dbReference>
<gene>
    <name evidence="1" type="ORF">ACFP3H_06890</name>
</gene>
<accession>A0ABW1JNU1</accession>